<sequence>MFPISEDLKKKVYESFNRTEVMVNTDAETIKKWMKTQQHFPEEMDNSQIKNFLLLNKFSIEKTKRKIDMYYTIRSLLPDFYVTSNPKLENMQQALDQV</sequence>
<dbReference type="PANTHER" id="PTHR10174:SF222">
    <property type="entry name" value="GH10083P-RELATED"/>
    <property type="match status" value="1"/>
</dbReference>
<comment type="caution">
    <text evidence="1">The sequence shown here is derived from an EMBL/GenBank/DDBJ whole genome shotgun (WGS) entry which is preliminary data.</text>
</comment>
<evidence type="ECO:0000313" key="2">
    <source>
        <dbReference type="Proteomes" id="UP001168821"/>
    </source>
</evidence>
<keyword evidence="2" id="KW-1185">Reference proteome</keyword>
<dbReference type="GO" id="GO:1902936">
    <property type="term" value="F:phosphatidylinositol bisphosphate binding"/>
    <property type="evidence" value="ECO:0007669"/>
    <property type="project" value="TreeGrafter"/>
</dbReference>
<dbReference type="PANTHER" id="PTHR10174">
    <property type="entry name" value="ALPHA-TOCOPHEROL TRANSFER PROTEIN-RELATED"/>
    <property type="match status" value="1"/>
</dbReference>
<dbReference type="SUPFAM" id="SSF46938">
    <property type="entry name" value="CRAL/TRIO N-terminal domain"/>
    <property type="match status" value="1"/>
</dbReference>
<dbReference type="GO" id="GO:0016020">
    <property type="term" value="C:membrane"/>
    <property type="evidence" value="ECO:0007669"/>
    <property type="project" value="TreeGrafter"/>
</dbReference>
<gene>
    <name evidence="1" type="ORF">Zmor_022141</name>
</gene>
<organism evidence="1 2">
    <name type="scientific">Zophobas morio</name>
    <dbReference type="NCBI Taxonomy" id="2755281"/>
    <lineage>
        <taxon>Eukaryota</taxon>
        <taxon>Metazoa</taxon>
        <taxon>Ecdysozoa</taxon>
        <taxon>Arthropoda</taxon>
        <taxon>Hexapoda</taxon>
        <taxon>Insecta</taxon>
        <taxon>Pterygota</taxon>
        <taxon>Neoptera</taxon>
        <taxon>Endopterygota</taxon>
        <taxon>Coleoptera</taxon>
        <taxon>Polyphaga</taxon>
        <taxon>Cucujiformia</taxon>
        <taxon>Tenebrionidae</taxon>
        <taxon>Zophobas</taxon>
    </lineage>
</organism>
<evidence type="ECO:0000313" key="1">
    <source>
        <dbReference type="EMBL" id="KAJ3644408.1"/>
    </source>
</evidence>
<dbReference type="EMBL" id="JALNTZ010000007">
    <property type="protein sequence ID" value="KAJ3644408.1"/>
    <property type="molecule type" value="Genomic_DNA"/>
</dbReference>
<protein>
    <submittedName>
        <fullName evidence="1">Uncharacterized protein</fullName>
    </submittedName>
</protein>
<dbReference type="InterPro" id="IPR036273">
    <property type="entry name" value="CRAL/TRIO_N_dom_sf"/>
</dbReference>
<dbReference type="AlphaFoldDB" id="A0AA38M636"/>
<accession>A0AA38M636</accession>
<proteinExistence type="predicted"/>
<dbReference type="Proteomes" id="UP001168821">
    <property type="component" value="Unassembled WGS sequence"/>
</dbReference>
<reference evidence="1" key="1">
    <citation type="journal article" date="2023" name="G3 (Bethesda)">
        <title>Whole genome assemblies of Zophobas morio and Tenebrio molitor.</title>
        <authorList>
            <person name="Kaur S."/>
            <person name="Stinson S.A."/>
            <person name="diCenzo G.C."/>
        </authorList>
    </citation>
    <scope>NUCLEOTIDE SEQUENCE</scope>
    <source>
        <strain evidence="1">QUZm001</strain>
    </source>
</reference>
<name>A0AA38M636_9CUCU</name>